<feature type="region of interest" description="Disordered" evidence="1">
    <location>
        <begin position="252"/>
        <end position="307"/>
    </location>
</feature>
<keyword evidence="2" id="KW-0472">Membrane</keyword>
<organism evidence="3 4">
    <name type="scientific">Pichia kudriavzevii</name>
    <name type="common">Yeast</name>
    <name type="synonym">Issatchenkia orientalis</name>
    <dbReference type="NCBI Taxonomy" id="4909"/>
    <lineage>
        <taxon>Eukaryota</taxon>
        <taxon>Fungi</taxon>
        <taxon>Dikarya</taxon>
        <taxon>Ascomycota</taxon>
        <taxon>Saccharomycotina</taxon>
        <taxon>Pichiomycetes</taxon>
        <taxon>Pichiales</taxon>
        <taxon>Pichiaceae</taxon>
        <taxon>Pichia</taxon>
    </lineage>
</organism>
<comment type="caution">
    <text evidence="3">The sequence shown here is derived from an EMBL/GenBank/DDBJ whole genome shotgun (WGS) entry which is preliminary data.</text>
</comment>
<dbReference type="AlphaFoldDB" id="A0A099NVA0"/>
<evidence type="ECO:0000313" key="3">
    <source>
        <dbReference type="EMBL" id="KGK36535.1"/>
    </source>
</evidence>
<dbReference type="GO" id="GO:0070772">
    <property type="term" value="C:PAS complex"/>
    <property type="evidence" value="ECO:0007669"/>
    <property type="project" value="TreeGrafter"/>
</dbReference>
<dbReference type="GO" id="GO:1903778">
    <property type="term" value="P:protein localization to vacuolar membrane"/>
    <property type="evidence" value="ECO:0007669"/>
    <property type="project" value="TreeGrafter"/>
</dbReference>
<keyword evidence="2" id="KW-1133">Transmembrane helix</keyword>
<evidence type="ECO:0000313" key="4">
    <source>
        <dbReference type="Proteomes" id="UP000029867"/>
    </source>
</evidence>
<evidence type="ECO:0000256" key="2">
    <source>
        <dbReference type="SAM" id="Phobius"/>
    </source>
</evidence>
<evidence type="ECO:0000256" key="1">
    <source>
        <dbReference type="SAM" id="MobiDB-lite"/>
    </source>
</evidence>
<reference evidence="4" key="1">
    <citation type="journal article" date="2014" name="Microb. Cell Fact.">
        <title>Exploiting Issatchenkia orientalis SD108 for succinic acid production.</title>
        <authorList>
            <person name="Xiao H."/>
            <person name="Shao Z."/>
            <person name="Jiang Y."/>
            <person name="Dole S."/>
            <person name="Zhao H."/>
        </authorList>
    </citation>
    <scope>NUCLEOTIDE SEQUENCE [LARGE SCALE GENOMIC DNA]</scope>
    <source>
        <strain evidence="4">SD108</strain>
    </source>
</reference>
<feature type="compositionally biased region" description="Basic residues" evidence="1">
    <location>
        <begin position="278"/>
        <end position="287"/>
    </location>
</feature>
<feature type="transmembrane region" description="Helical" evidence="2">
    <location>
        <begin position="479"/>
        <end position="499"/>
    </location>
</feature>
<dbReference type="HOGENOM" id="CLU_395366_0_0_1"/>
<feature type="compositionally biased region" description="Polar residues" evidence="1">
    <location>
        <begin position="1"/>
        <end position="24"/>
    </location>
</feature>
<dbReference type="PANTHER" id="PTHR28258">
    <property type="entry name" value="VACUOLAR SEGREGATION PROTEIN 7"/>
    <property type="match status" value="1"/>
</dbReference>
<feature type="compositionally biased region" description="Polar residues" evidence="1">
    <location>
        <begin position="130"/>
        <end position="146"/>
    </location>
</feature>
<dbReference type="VEuPathDB" id="FungiDB:C5L36_0C07650"/>
<dbReference type="Pfam" id="PF12751">
    <property type="entry name" value="Vac7"/>
    <property type="match status" value="1"/>
</dbReference>
<name>A0A099NVA0_PICKU</name>
<dbReference type="GO" id="GO:0010513">
    <property type="term" value="P:positive regulation of phosphatidylinositol biosynthetic process"/>
    <property type="evidence" value="ECO:0007669"/>
    <property type="project" value="TreeGrafter"/>
</dbReference>
<dbReference type="InterPro" id="IPR024260">
    <property type="entry name" value="Vac7"/>
</dbReference>
<dbReference type="Proteomes" id="UP000029867">
    <property type="component" value="Unassembled WGS sequence"/>
</dbReference>
<dbReference type="eggNOG" id="ENOG502QU5B">
    <property type="taxonomic scope" value="Eukaryota"/>
</dbReference>
<feature type="region of interest" description="Disordered" evidence="1">
    <location>
        <begin position="129"/>
        <end position="157"/>
    </location>
</feature>
<protein>
    <recommendedName>
        <fullName evidence="5">Vacuolar segregation protein 7</fullName>
    </recommendedName>
</protein>
<evidence type="ECO:0008006" key="5">
    <source>
        <dbReference type="Google" id="ProtNLM"/>
    </source>
</evidence>
<gene>
    <name evidence="3" type="ORF">JL09_g4312</name>
</gene>
<keyword evidence="2" id="KW-0812">Transmembrane</keyword>
<dbReference type="GO" id="GO:0000011">
    <property type="term" value="P:vacuole inheritance"/>
    <property type="evidence" value="ECO:0007669"/>
    <property type="project" value="TreeGrafter"/>
</dbReference>
<dbReference type="EMBL" id="JQFK01000065">
    <property type="protein sequence ID" value="KGK36535.1"/>
    <property type="molecule type" value="Genomic_DNA"/>
</dbReference>
<sequence length="697" mass="79251">MPEKSNVSIGTAPPIQSSSGTSGPLRNKSMYCKPPSTMTSVVEEQITDKKGIHLPPVTDRETLLSPDIAGHTQCQNEIKPSTEDIKGLEQTNQPAHMKAQPKLTEELMNNSKLEKKSIDQLGANHLKKATNPSISSLRALSQPNYPTTSSTSTTVTKGSSRAEFFAAKLHDAIKHDVKNNNGTVETFVYDANSVTTPNTEQQLQDGNEMLHSLNRDSERHKPSNINSNEYLHNHSTDQIDTDNVKERLQSVFATPESPTSTKFTEENFDMKSASSIGSRKHSRRRSNNRQGDHIQAMSKYDSDDRKSVNQLRQITSRLFDNKPVQPRRYSNLEGDFNDDSFEDDLEYEPSLSFMGNNDHYSNIYKENQQLQQQQLQKHQQRPQAQYTNNNPYGLSMNEGNADYDDVLSNDYFDFANNDNSYNSNYCQKQNIIGNGISFPDYGSVGDKKRIWRRNEHHNSPHDFTSNRVQRLKQIRNFCYSLSLIIMLVSIGFVSGFILATNKELQNFKVLEVSNAIVSQEELVFDILISAFNPGLMSVTVDSAQLDIFAKTRYVKSDNSKTNYETILLGTIESLEIPLYFQGGFLNRKRDRSDTQIKIKNPCSYDHDFDDDKEEQVKTFDEFDNKKYQDLGHGRPGSMNLLPISHSPDPRWLNISRHPFDLLIRGAMMYKLPLSSQNHTVSISYTSYIDPGDDFIDY</sequence>
<dbReference type="PANTHER" id="PTHR28258:SF1">
    <property type="entry name" value="VACUOLAR SEGREGATION PROTEIN 7"/>
    <property type="match status" value="1"/>
</dbReference>
<dbReference type="GO" id="GO:0000329">
    <property type="term" value="C:fungal-type vacuole membrane"/>
    <property type="evidence" value="ECO:0007669"/>
    <property type="project" value="TreeGrafter"/>
</dbReference>
<feature type="compositionally biased region" description="Low complexity" evidence="1">
    <location>
        <begin position="369"/>
        <end position="385"/>
    </location>
</feature>
<feature type="compositionally biased region" description="Low complexity" evidence="1">
    <location>
        <begin position="147"/>
        <end position="157"/>
    </location>
</feature>
<accession>A0A099NVA0</accession>
<feature type="region of interest" description="Disordered" evidence="1">
    <location>
        <begin position="1"/>
        <end position="38"/>
    </location>
</feature>
<feature type="region of interest" description="Disordered" evidence="1">
    <location>
        <begin position="369"/>
        <end position="399"/>
    </location>
</feature>
<proteinExistence type="predicted"/>